<evidence type="ECO:0000259" key="12">
    <source>
        <dbReference type="PROSITE" id="PS50061"/>
    </source>
</evidence>
<dbReference type="SUPFAM" id="SSF46785">
    <property type="entry name" value="Winged helix' DNA-binding domain"/>
    <property type="match status" value="1"/>
</dbReference>
<dbReference type="Pfam" id="PF00178">
    <property type="entry name" value="Ets"/>
    <property type="match status" value="1"/>
</dbReference>
<keyword evidence="6 10" id="KW-0238">DNA-binding</keyword>
<evidence type="ECO:0000313" key="13">
    <source>
        <dbReference type="EMBL" id="KAJ8350141.1"/>
    </source>
</evidence>
<feature type="domain" description="ETS" evidence="12">
    <location>
        <begin position="200"/>
        <end position="282"/>
    </location>
</feature>
<evidence type="ECO:0000256" key="1">
    <source>
        <dbReference type="ARBA" id="ARBA00004123"/>
    </source>
</evidence>
<evidence type="ECO:0000256" key="4">
    <source>
        <dbReference type="ARBA" id="ARBA00022553"/>
    </source>
</evidence>
<dbReference type="Gene3D" id="1.10.10.10">
    <property type="entry name" value="Winged helix-like DNA-binding domain superfamily/Winged helix DNA-binding domain"/>
    <property type="match status" value="1"/>
</dbReference>
<dbReference type="GO" id="GO:0000981">
    <property type="term" value="F:DNA-binding transcription factor activity, RNA polymerase II-specific"/>
    <property type="evidence" value="ECO:0007669"/>
    <property type="project" value="TreeGrafter"/>
</dbReference>
<evidence type="ECO:0000256" key="7">
    <source>
        <dbReference type="ARBA" id="ARBA00023159"/>
    </source>
</evidence>
<dbReference type="GO" id="GO:0040034">
    <property type="term" value="P:regulation of development, heterochronic"/>
    <property type="evidence" value="ECO:0007669"/>
    <property type="project" value="UniProtKB-ARBA"/>
</dbReference>
<dbReference type="InterPro" id="IPR046328">
    <property type="entry name" value="ETS_fam"/>
</dbReference>
<dbReference type="InterPro" id="IPR036390">
    <property type="entry name" value="WH_DNA-bd_sf"/>
</dbReference>
<keyword evidence="4" id="KW-0597">Phosphoprotein</keyword>
<dbReference type="FunFam" id="1.10.10.10:FF:000411">
    <property type="entry name" value="Ecdysone-induced protein 74EF isoform A"/>
    <property type="match status" value="1"/>
</dbReference>
<dbReference type="PANTHER" id="PTHR11849:SF191">
    <property type="entry name" value="ECDYSONE-INDUCED PROTEIN 74EF ISOFORM B"/>
    <property type="match status" value="1"/>
</dbReference>
<dbReference type="GO" id="GO:0030154">
    <property type="term" value="P:cell differentiation"/>
    <property type="evidence" value="ECO:0007669"/>
    <property type="project" value="TreeGrafter"/>
</dbReference>
<dbReference type="PANTHER" id="PTHR11849">
    <property type="entry name" value="ETS"/>
    <property type="match status" value="1"/>
</dbReference>
<dbReference type="Proteomes" id="UP001152622">
    <property type="component" value="Chromosome 9"/>
</dbReference>
<evidence type="ECO:0000256" key="8">
    <source>
        <dbReference type="ARBA" id="ARBA00023163"/>
    </source>
</evidence>
<dbReference type="AlphaFoldDB" id="A0A9Q1F3D4"/>
<evidence type="ECO:0000256" key="5">
    <source>
        <dbReference type="ARBA" id="ARBA00023015"/>
    </source>
</evidence>
<comment type="similarity">
    <text evidence="2 10">Belongs to the ETS family.</text>
</comment>
<organism evidence="13 14">
    <name type="scientific">Synaphobranchus kaupii</name>
    <name type="common">Kaup's arrowtooth eel</name>
    <dbReference type="NCBI Taxonomy" id="118154"/>
    <lineage>
        <taxon>Eukaryota</taxon>
        <taxon>Metazoa</taxon>
        <taxon>Chordata</taxon>
        <taxon>Craniata</taxon>
        <taxon>Vertebrata</taxon>
        <taxon>Euteleostomi</taxon>
        <taxon>Actinopterygii</taxon>
        <taxon>Neopterygii</taxon>
        <taxon>Teleostei</taxon>
        <taxon>Anguilliformes</taxon>
        <taxon>Synaphobranchidae</taxon>
        <taxon>Synaphobranchus</taxon>
    </lineage>
</organism>
<dbReference type="OrthoDB" id="8196042at2759"/>
<dbReference type="PROSITE" id="PS50061">
    <property type="entry name" value="ETS_DOMAIN_3"/>
    <property type="match status" value="1"/>
</dbReference>
<dbReference type="Pfam" id="PF12310">
    <property type="entry name" value="Elf-1_N"/>
    <property type="match status" value="1"/>
</dbReference>
<keyword evidence="14" id="KW-1185">Reference proteome</keyword>
<dbReference type="GO" id="GO:0005634">
    <property type="term" value="C:nucleus"/>
    <property type="evidence" value="ECO:0007669"/>
    <property type="project" value="UniProtKB-SubCell"/>
</dbReference>
<evidence type="ECO:0000256" key="6">
    <source>
        <dbReference type="ARBA" id="ARBA00023125"/>
    </source>
</evidence>
<protein>
    <recommendedName>
        <fullName evidence="12">ETS domain-containing protein</fullName>
    </recommendedName>
</protein>
<dbReference type="PROSITE" id="PS00346">
    <property type="entry name" value="ETS_DOMAIN_2"/>
    <property type="match status" value="1"/>
</dbReference>
<name>A0A9Q1F3D4_SYNKA</name>
<accession>A0A9Q1F3D4</accession>
<evidence type="ECO:0000256" key="10">
    <source>
        <dbReference type="RuleBase" id="RU004019"/>
    </source>
</evidence>
<sequence>MTTAVGQGEVVFDFAGTCLDGERQLDDSLAFPAVIVEQVPGAHVLDYSGLSCEQTASNVLHPVSVEMAASDSLHPVSIEMERELVVGGEDVNIAVEASYQHENEDTIEVAEALLHMDSPDSCDERRIPDVFMRTVNYPVTSISYSANEFVHGHIQSHAGAEGAAQTPKKKVAVRKQARPQSPTPDIIVKKRTRDGKGNQLYLWEFLMALLHDKTTCPRYIKWTHQEKGIFKLVDSKAVSRLWGKHKNKPDMNYETMGRALRYYYQRGILAKVEGQRLVYQFTEMAKSLVAVNPDYPSADRDHSFEEKMLSENPSPPDPAPKPSNGGAGGGKHRAKRTEEHTGSIAVQPSTVLRPPGGDGGSTTRAVRPLGLIQQQHLPIVSAEMLRTLQNIQSLQPGQHGSVFRTVQLLENLQNAQEREAAAEFDQQGALVEPLRVSAIDPFTLSQTLAEDQSLQSIMLQAIPLTTTIGGKDVSVTQPKYYLQTDPSSQTVTLVMESVPCSELAGQQVVCTDTQVLTTLPSPLVGGATSVVTLPGGGQQLVTQPPGTVIASVVTAPESKRLVVEDVEDVEEVDLESHPDMKLEHFSVVVLNDSWVGFDPNHQELES</sequence>
<keyword evidence="5" id="KW-0805">Transcription regulation</keyword>
<gene>
    <name evidence="13" type="ORF">SKAU_G00252710</name>
</gene>
<evidence type="ECO:0000256" key="11">
    <source>
        <dbReference type="SAM" id="MobiDB-lite"/>
    </source>
</evidence>
<dbReference type="InterPro" id="IPR036388">
    <property type="entry name" value="WH-like_DNA-bd_sf"/>
</dbReference>
<evidence type="ECO:0000256" key="3">
    <source>
        <dbReference type="ARBA" id="ARBA00022473"/>
    </source>
</evidence>
<dbReference type="PRINTS" id="PR00454">
    <property type="entry name" value="ETSDOMAIN"/>
</dbReference>
<feature type="region of interest" description="Disordered" evidence="11">
    <location>
        <begin position="305"/>
        <end position="364"/>
    </location>
</feature>
<keyword evidence="9 10" id="KW-0539">Nucleus</keyword>
<evidence type="ECO:0000256" key="2">
    <source>
        <dbReference type="ARBA" id="ARBA00005562"/>
    </source>
</evidence>
<evidence type="ECO:0000256" key="9">
    <source>
        <dbReference type="ARBA" id="ARBA00023242"/>
    </source>
</evidence>
<reference evidence="13" key="1">
    <citation type="journal article" date="2023" name="Science">
        <title>Genome structures resolve the early diversification of teleost fishes.</title>
        <authorList>
            <person name="Parey E."/>
            <person name="Louis A."/>
            <person name="Montfort J."/>
            <person name="Bouchez O."/>
            <person name="Roques C."/>
            <person name="Iampietro C."/>
            <person name="Lluch J."/>
            <person name="Castinel A."/>
            <person name="Donnadieu C."/>
            <person name="Desvignes T."/>
            <person name="Floi Bucao C."/>
            <person name="Jouanno E."/>
            <person name="Wen M."/>
            <person name="Mejri S."/>
            <person name="Dirks R."/>
            <person name="Jansen H."/>
            <person name="Henkel C."/>
            <person name="Chen W.J."/>
            <person name="Zahm M."/>
            <person name="Cabau C."/>
            <person name="Klopp C."/>
            <person name="Thompson A.W."/>
            <person name="Robinson-Rechavi M."/>
            <person name="Braasch I."/>
            <person name="Lecointre G."/>
            <person name="Bobe J."/>
            <person name="Postlethwait J.H."/>
            <person name="Berthelot C."/>
            <person name="Roest Crollius H."/>
            <person name="Guiguen Y."/>
        </authorList>
    </citation>
    <scope>NUCLEOTIDE SEQUENCE</scope>
    <source>
        <strain evidence="13">WJC10195</strain>
    </source>
</reference>
<dbReference type="InterPro" id="IPR022084">
    <property type="entry name" value="TF_Elf_N"/>
</dbReference>
<comment type="subcellular location">
    <subcellularLocation>
        <location evidence="1 10">Nucleus</location>
    </subcellularLocation>
</comment>
<dbReference type="InterPro" id="IPR000418">
    <property type="entry name" value="Ets_dom"/>
</dbReference>
<dbReference type="GO" id="GO:0045893">
    <property type="term" value="P:positive regulation of DNA-templated transcription"/>
    <property type="evidence" value="ECO:0007669"/>
    <property type="project" value="UniProtKB-ARBA"/>
</dbReference>
<proteinExistence type="inferred from homology"/>
<dbReference type="EMBL" id="JAINUF010000009">
    <property type="protein sequence ID" value="KAJ8350141.1"/>
    <property type="molecule type" value="Genomic_DNA"/>
</dbReference>
<keyword evidence="7" id="KW-0010">Activator</keyword>
<dbReference type="SMART" id="SM00413">
    <property type="entry name" value="ETS"/>
    <property type="match status" value="1"/>
</dbReference>
<keyword evidence="3" id="KW-0217">Developmental protein</keyword>
<comment type="caution">
    <text evidence="13">The sequence shown here is derived from an EMBL/GenBank/DDBJ whole genome shotgun (WGS) entry which is preliminary data.</text>
</comment>
<dbReference type="GO" id="GO:0043565">
    <property type="term" value="F:sequence-specific DNA binding"/>
    <property type="evidence" value="ECO:0007669"/>
    <property type="project" value="InterPro"/>
</dbReference>
<keyword evidence="8" id="KW-0804">Transcription</keyword>
<evidence type="ECO:0000313" key="14">
    <source>
        <dbReference type="Proteomes" id="UP001152622"/>
    </source>
</evidence>